<reference evidence="2 3" key="1">
    <citation type="submission" date="2020-04" db="EMBL/GenBank/DDBJ databases">
        <authorList>
            <person name="De Canck E."/>
        </authorList>
    </citation>
    <scope>NUCLEOTIDE SEQUENCE [LARGE SCALE GENOMIC DNA]</scope>
    <source>
        <strain evidence="2 3">LMG 29542</strain>
    </source>
</reference>
<evidence type="ECO:0000256" key="1">
    <source>
        <dbReference type="SAM" id="Phobius"/>
    </source>
</evidence>
<feature type="transmembrane region" description="Helical" evidence="1">
    <location>
        <begin position="78"/>
        <end position="97"/>
    </location>
</feature>
<feature type="transmembrane region" description="Helical" evidence="1">
    <location>
        <begin position="267"/>
        <end position="287"/>
    </location>
</feature>
<dbReference type="InterPro" id="IPR025291">
    <property type="entry name" value="DUF4153"/>
</dbReference>
<evidence type="ECO:0000313" key="2">
    <source>
        <dbReference type="EMBL" id="CAB3773206.1"/>
    </source>
</evidence>
<feature type="transmembrane region" description="Helical" evidence="1">
    <location>
        <begin position="51"/>
        <end position="71"/>
    </location>
</feature>
<proteinExistence type="predicted"/>
<feature type="transmembrane region" description="Helical" evidence="1">
    <location>
        <begin position="117"/>
        <end position="139"/>
    </location>
</feature>
<organism evidence="2 3">
    <name type="scientific">Paraburkholderia humisilvae</name>
    <dbReference type="NCBI Taxonomy" id="627669"/>
    <lineage>
        <taxon>Bacteria</taxon>
        <taxon>Pseudomonadati</taxon>
        <taxon>Pseudomonadota</taxon>
        <taxon>Betaproteobacteria</taxon>
        <taxon>Burkholderiales</taxon>
        <taxon>Burkholderiaceae</taxon>
        <taxon>Paraburkholderia</taxon>
    </lineage>
</organism>
<dbReference type="Proteomes" id="UP000494363">
    <property type="component" value="Unassembled WGS sequence"/>
</dbReference>
<gene>
    <name evidence="2" type="ORF">LMG29542_07147</name>
</gene>
<keyword evidence="1" id="KW-0472">Membrane</keyword>
<evidence type="ECO:0000313" key="3">
    <source>
        <dbReference type="Proteomes" id="UP000494363"/>
    </source>
</evidence>
<accession>A0A6J5F7T7</accession>
<dbReference type="RefSeq" id="WP_246356210.1">
    <property type="nucleotide sequence ID" value="NZ_CADIKH010000070.1"/>
</dbReference>
<feature type="transmembrane region" description="Helical" evidence="1">
    <location>
        <begin position="21"/>
        <end position="39"/>
    </location>
</feature>
<feature type="transmembrane region" description="Helical" evidence="1">
    <location>
        <begin position="335"/>
        <end position="357"/>
    </location>
</feature>
<feature type="transmembrane region" description="Helical" evidence="1">
    <location>
        <begin position="200"/>
        <end position="218"/>
    </location>
</feature>
<keyword evidence="1" id="KW-0812">Transmembrane</keyword>
<feature type="transmembrane region" description="Helical" evidence="1">
    <location>
        <begin position="230"/>
        <end position="255"/>
    </location>
</feature>
<dbReference type="EMBL" id="CADIKH010000070">
    <property type="protein sequence ID" value="CAB3773206.1"/>
    <property type="molecule type" value="Genomic_DNA"/>
</dbReference>
<name>A0A6J5F7T7_9BURK</name>
<keyword evidence="1" id="KW-1133">Transmembrane helix</keyword>
<sequence length="604" mass="65107">MQSNQQGTPRVASESTLVASRMVVGLCQGLALYVLVSAMHDRSGIAKIPVLFFPLILVALFVPPTIVVGLSQMRAARLLMWATVLAVGVAVLGYHVAWRLAGTGSADMSPVRNDAAFPSVAAVFHTGLIVFIAFCLVLAGEAERSWFARYESYFEVSWKLGLQVCLSAMFVCAVFLVLWLGAELFLLVKLHFLEQLLRRSWFNLPIGAVSFAWALQITDVRPDISQGARTLVLSLMSWLLPVLVVIAGGFLASLPFTGLGLLWSTRIATWIMLSFAALKILFVNAVFKGGARSDQMSGILRVCTRVLCLLLPVLVILGTYALALRIGQYGLTPRRVLACAATSVICVYAIGYAWAALACTDMFARIAPVNVVTAWIALAVLVALLTPLADPARLSVTSQVARLLAGSVSPGRFDYNFLRYGSARYGLQALARLQGEIEGPNAAAIRELSIQAAHRAGPGLSSAARPNVATLASNIVSRSPGRPVPASFLSEDWKQVTQRWDLPGCLTGASVQCEAYLVDLTGNHKANVVLFPNGEGAGFIFDEVRDGDWQLVGRFSVAPNCAAVRDALAKGNFQLVEPRLHDIRVNGERIEVQAMPAQDAPCVR</sequence>
<dbReference type="AlphaFoldDB" id="A0A6J5F7T7"/>
<feature type="transmembrane region" description="Helical" evidence="1">
    <location>
        <begin position="369"/>
        <end position="389"/>
    </location>
</feature>
<feature type="transmembrane region" description="Helical" evidence="1">
    <location>
        <begin position="299"/>
        <end position="323"/>
    </location>
</feature>
<keyword evidence="3" id="KW-1185">Reference proteome</keyword>
<dbReference type="Pfam" id="PF13687">
    <property type="entry name" value="DUF4153"/>
    <property type="match status" value="1"/>
</dbReference>
<evidence type="ECO:0008006" key="4">
    <source>
        <dbReference type="Google" id="ProtNLM"/>
    </source>
</evidence>
<protein>
    <recommendedName>
        <fullName evidence="4">DUF4153 domain-containing protein</fullName>
    </recommendedName>
</protein>
<feature type="transmembrane region" description="Helical" evidence="1">
    <location>
        <begin position="160"/>
        <end position="180"/>
    </location>
</feature>